<sequence length="291" mass="33254">MQHQVLPLSLRMTAFLLSGMSKPFPGLTARLFYRLYCTPPGTKIRSSHLQLRDTAQRHQLTVTRYPFDERPLTITTYRWGSSDKKILLLHGWGGSPFHFKQLIHTLVQQGYEVISYDAPAHGGSDGKRTNLVQWGHVLEQVIAQTGPLYAIIGHSLGGLNAALTLSRKTVTVPRLVMLSCALSAPVFFNEALQLFRIHPVVMPPLRRLIHKRLRDDLETMDLHRYINQIKAEKIFFAYDTTDTLVDEKEVTAFVEQYPAIRTLRITGEGHFRIMRQEPVIRGVIQFLDNNN</sequence>
<accession>A0A1T4TK03</accession>
<dbReference type="OrthoDB" id="9785847at2"/>
<dbReference type="PANTHER" id="PTHR43689:SF8">
    <property type="entry name" value="ALPHA_BETA-HYDROLASES SUPERFAMILY PROTEIN"/>
    <property type="match status" value="1"/>
</dbReference>
<evidence type="ECO:0000313" key="3">
    <source>
        <dbReference type="Proteomes" id="UP000190367"/>
    </source>
</evidence>
<dbReference type="Pfam" id="PF12697">
    <property type="entry name" value="Abhydrolase_6"/>
    <property type="match status" value="1"/>
</dbReference>
<dbReference type="PANTHER" id="PTHR43689">
    <property type="entry name" value="HYDROLASE"/>
    <property type="match status" value="1"/>
</dbReference>
<feature type="domain" description="AB hydrolase-1" evidence="1">
    <location>
        <begin position="86"/>
        <end position="215"/>
    </location>
</feature>
<dbReference type="SUPFAM" id="SSF53474">
    <property type="entry name" value="alpha/beta-Hydrolases"/>
    <property type="match status" value="1"/>
</dbReference>
<evidence type="ECO:0000313" key="2">
    <source>
        <dbReference type="EMBL" id="SKA40777.1"/>
    </source>
</evidence>
<name>A0A1T4TK03_9BACT</name>
<dbReference type="InterPro" id="IPR000073">
    <property type="entry name" value="AB_hydrolase_1"/>
</dbReference>
<dbReference type="RefSeq" id="WP_078672076.1">
    <property type="nucleotide sequence ID" value="NZ_FUWZ01000005.1"/>
</dbReference>
<organism evidence="2 3">
    <name type="scientific">Chitinophaga eiseniae</name>
    <dbReference type="NCBI Taxonomy" id="634771"/>
    <lineage>
        <taxon>Bacteria</taxon>
        <taxon>Pseudomonadati</taxon>
        <taxon>Bacteroidota</taxon>
        <taxon>Chitinophagia</taxon>
        <taxon>Chitinophagales</taxon>
        <taxon>Chitinophagaceae</taxon>
        <taxon>Chitinophaga</taxon>
    </lineage>
</organism>
<dbReference type="STRING" id="634771.SAMN04488128_105269"/>
<evidence type="ECO:0000259" key="1">
    <source>
        <dbReference type="Pfam" id="PF12697"/>
    </source>
</evidence>
<dbReference type="AlphaFoldDB" id="A0A1T4TK03"/>
<dbReference type="GO" id="GO:0016787">
    <property type="term" value="F:hydrolase activity"/>
    <property type="evidence" value="ECO:0007669"/>
    <property type="project" value="UniProtKB-KW"/>
</dbReference>
<dbReference type="Gene3D" id="3.40.50.1820">
    <property type="entry name" value="alpha/beta hydrolase"/>
    <property type="match status" value="1"/>
</dbReference>
<keyword evidence="2" id="KW-0378">Hydrolase</keyword>
<reference evidence="3" key="1">
    <citation type="submission" date="2017-02" db="EMBL/GenBank/DDBJ databases">
        <authorList>
            <person name="Varghese N."/>
            <person name="Submissions S."/>
        </authorList>
    </citation>
    <scope>NUCLEOTIDE SEQUENCE [LARGE SCALE GENOMIC DNA]</scope>
    <source>
        <strain evidence="3">DSM 22224</strain>
    </source>
</reference>
<dbReference type="InterPro" id="IPR029058">
    <property type="entry name" value="AB_hydrolase_fold"/>
</dbReference>
<keyword evidence="3" id="KW-1185">Reference proteome</keyword>
<gene>
    <name evidence="2" type="ORF">SAMN04488128_105269</name>
</gene>
<protein>
    <submittedName>
        <fullName evidence="2">Alpha/beta hydrolase family protein</fullName>
    </submittedName>
</protein>
<proteinExistence type="predicted"/>
<dbReference type="Proteomes" id="UP000190367">
    <property type="component" value="Unassembled WGS sequence"/>
</dbReference>
<dbReference type="EMBL" id="FUWZ01000005">
    <property type="protein sequence ID" value="SKA40777.1"/>
    <property type="molecule type" value="Genomic_DNA"/>
</dbReference>